<keyword evidence="3" id="KW-1185">Reference proteome</keyword>
<reference evidence="2 3" key="1">
    <citation type="submission" date="2023-03" db="EMBL/GenBank/DDBJ databases">
        <title>High recombination rates correlate with genetic variation in Cardiocondyla obscurior ants.</title>
        <authorList>
            <person name="Errbii M."/>
        </authorList>
    </citation>
    <scope>NUCLEOTIDE SEQUENCE [LARGE SCALE GENOMIC DNA]</scope>
    <source>
        <strain evidence="2">Alpha-2009</strain>
        <tissue evidence="2">Whole body</tissue>
    </source>
</reference>
<name>A0AAW2ENB4_9HYME</name>
<protein>
    <submittedName>
        <fullName evidence="2">Uncharacterized protein</fullName>
    </submittedName>
</protein>
<comment type="caution">
    <text evidence="2">The sequence shown here is derived from an EMBL/GenBank/DDBJ whole genome shotgun (WGS) entry which is preliminary data.</text>
</comment>
<accession>A0AAW2ENB4</accession>
<dbReference type="AlphaFoldDB" id="A0AAW2ENB4"/>
<dbReference type="Proteomes" id="UP001430953">
    <property type="component" value="Unassembled WGS sequence"/>
</dbReference>
<sequence length="288" mass="32664">MSATRPNDLKKRTKVLVVSARLNSLKKPWRTIGRMSARRPNALEKENRNSRTQRSAKHFKNLSRAKDTFVRTALACIVLCTSRLSDDTSYSTEPSGRALNSLKKRSSANDTFVRTAVLRRARSRAPCCFTARRYVRTARTAESSRYKISSSRIHQFLRYPASKRSPRAWRTFGRMSARRPKDLKKRTKVLVVSAKLNSLKKRSSANDTFVRTAVLRRARLYIRRNATVRPDRELACIVLCTSRRSDDTSYSTEPSGRAVGDARSNARRYMGAGGEISTPRGLSRCGAR</sequence>
<evidence type="ECO:0000313" key="2">
    <source>
        <dbReference type="EMBL" id="KAL0103886.1"/>
    </source>
</evidence>
<feature type="region of interest" description="Disordered" evidence="1">
    <location>
        <begin position="245"/>
        <end position="264"/>
    </location>
</feature>
<evidence type="ECO:0000256" key="1">
    <source>
        <dbReference type="SAM" id="MobiDB-lite"/>
    </source>
</evidence>
<evidence type="ECO:0000313" key="3">
    <source>
        <dbReference type="Proteomes" id="UP001430953"/>
    </source>
</evidence>
<proteinExistence type="predicted"/>
<dbReference type="EMBL" id="JADYXP020000021">
    <property type="protein sequence ID" value="KAL0103886.1"/>
    <property type="molecule type" value="Genomic_DNA"/>
</dbReference>
<organism evidence="2 3">
    <name type="scientific">Cardiocondyla obscurior</name>
    <dbReference type="NCBI Taxonomy" id="286306"/>
    <lineage>
        <taxon>Eukaryota</taxon>
        <taxon>Metazoa</taxon>
        <taxon>Ecdysozoa</taxon>
        <taxon>Arthropoda</taxon>
        <taxon>Hexapoda</taxon>
        <taxon>Insecta</taxon>
        <taxon>Pterygota</taxon>
        <taxon>Neoptera</taxon>
        <taxon>Endopterygota</taxon>
        <taxon>Hymenoptera</taxon>
        <taxon>Apocrita</taxon>
        <taxon>Aculeata</taxon>
        <taxon>Formicoidea</taxon>
        <taxon>Formicidae</taxon>
        <taxon>Myrmicinae</taxon>
        <taxon>Cardiocondyla</taxon>
    </lineage>
</organism>
<gene>
    <name evidence="2" type="ORF">PUN28_017923</name>
</gene>
<feature type="region of interest" description="Disordered" evidence="1">
    <location>
        <begin position="86"/>
        <end position="105"/>
    </location>
</feature>